<feature type="region of interest" description="Disordered" evidence="1">
    <location>
        <begin position="1"/>
        <end position="22"/>
    </location>
</feature>
<gene>
    <name evidence="3" type="primary">LOC100182801</name>
</gene>
<sequence>MHETLPTAISTKSFGEAPWPSKGPRCNARCQNMDYSNDSDNRNTLLLRTLECKSTHTASCVTSTRRLRMEPMITNCKPNNITARSVAYVRTKMTRLKDEDILSGARGIKEPEVLHESHSQSTDAPLMPVPATKADGKTEILRVARFCERLIQQGPEHIRDNSVITECFEVGEETSSGPDIGGAADERMCCPRQCCKKLMKCQQRESFSNATFFTEDDAASVKEMMSEFSITPSRDARPDVTPVTPSNAREVSAKPPTANNEKEKGDALRVLANMFQGAPAPASGGQQHKAEDQNPAPTTTTSTCSGSDFLPQQVLIGRSESNRRKSEMELALKRVGKQFRQVIGRTKGSGDKEKNPKNSTSNAETDKAPGPSGNIRFGGGDFGSQLTEEWDESKHSYDVTPMTKSPRHQVPFKGLRFKLLVFGFLAALQLAEIGFVCAYKWKLNLFYPTSDDELGTIVSNGRMHCAVLSSILAALFYFVISIQLVALCSSAIERLQLICSGPSYRVDDYYQVG</sequence>
<evidence type="ECO:0000256" key="1">
    <source>
        <dbReference type="SAM" id="MobiDB-lite"/>
    </source>
</evidence>
<evidence type="ECO:0000256" key="2">
    <source>
        <dbReference type="SAM" id="Phobius"/>
    </source>
</evidence>
<feature type="region of interest" description="Disordered" evidence="1">
    <location>
        <begin position="339"/>
        <end position="377"/>
    </location>
</feature>
<accession>A0A6F9DH19</accession>
<organism evidence="3">
    <name type="scientific">Phallusia mammillata</name>
    <dbReference type="NCBI Taxonomy" id="59560"/>
    <lineage>
        <taxon>Eukaryota</taxon>
        <taxon>Metazoa</taxon>
        <taxon>Chordata</taxon>
        <taxon>Tunicata</taxon>
        <taxon>Ascidiacea</taxon>
        <taxon>Phlebobranchia</taxon>
        <taxon>Ascidiidae</taxon>
        <taxon>Phallusia</taxon>
    </lineage>
</organism>
<keyword evidence="2" id="KW-1133">Transmembrane helix</keyword>
<keyword evidence="2" id="KW-0812">Transmembrane</keyword>
<protein>
    <submittedName>
        <fullName evidence="3">Uncharacterized protein LOC100182801</fullName>
    </submittedName>
</protein>
<reference evidence="3" key="1">
    <citation type="submission" date="2020-04" db="EMBL/GenBank/DDBJ databases">
        <authorList>
            <person name="Neveu A P."/>
        </authorList>
    </citation>
    <scope>NUCLEOTIDE SEQUENCE</scope>
    <source>
        <tissue evidence="3">Whole embryo</tissue>
    </source>
</reference>
<name>A0A6F9DH19_9ASCI</name>
<dbReference type="EMBL" id="LR786895">
    <property type="protein sequence ID" value="CAB3262757.1"/>
    <property type="molecule type" value="mRNA"/>
</dbReference>
<feature type="transmembrane region" description="Helical" evidence="2">
    <location>
        <begin position="461"/>
        <end position="487"/>
    </location>
</feature>
<feature type="region of interest" description="Disordered" evidence="1">
    <location>
        <begin position="277"/>
        <end position="311"/>
    </location>
</feature>
<feature type="transmembrane region" description="Helical" evidence="2">
    <location>
        <begin position="419"/>
        <end position="441"/>
    </location>
</feature>
<evidence type="ECO:0000313" key="3">
    <source>
        <dbReference type="EMBL" id="CAB3262757.1"/>
    </source>
</evidence>
<dbReference type="AlphaFoldDB" id="A0A6F9DH19"/>
<keyword evidence="2" id="KW-0472">Membrane</keyword>
<proteinExistence type="evidence at transcript level"/>
<feature type="compositionally biased region" description="Polar residues" evidence="1">
    <location>
        <begin position="295"/>
        <end position="306"/>
    </location>
</feature>
<feature type="region of interest" description="Disordered" evidence="1">
    <location>
        <begin position="230"/>
        <end position="263"/>
    </location>
</feature>